<proteinExistence type="predicted"/>
<dbReference type="EMBL" id="JAJUOL010000008">
    <property type="protein sequence ID" value="MCH3851965.1"/>
    <property type="molecule type" value="Genomic_DNA"/>
</dbReference>
<dbReference type="Gene3D" id="1.10.10.10">
    <property type="entry name" value="Winged helix-like DNA-binding domain superfamily/Winged helix DNA-binding domain"/>
    <property type="match status" value="1"/>
</dbReference>
<dbReference type="GO" id="GO:0003677">
    <property type="term" value="F:DNA binding"/>
    <property type="evidence" value="ECO:0007669"/>
    <property type="project" value="InterPro"/>
</dbReference>
<dbReference type="EMBL" id="AANOAG010000011">
    <property type="protein sequence ID" value="EDP7181485.1"/>
    <property type="molecule type" value="Genomic_DNA"/>
</dbReference>
<comment type="caution">
    <text evidence="7">The sequence shown here is derived from an EMBL/GenBank/DDBJ whole genome shotgun (WGS) entry which is preliminary data.</text>
</comment>
<dbReference type="EMBL" id="AACCII010000018">
    <property type="protein sequence ID" value="EAJ9719759.1"/>
    <property type="molecule type" value="Genomic_DNA"/>
</dbReference>
<keyword evidence="1" id="KW-0678">Repressor</keyword>
<dbReference type="RefSeq" id="WP_011049776.1">
    <property type="nucleotide sequence ID" value="NZ_AP028331.1"/>
</dbReference>
<dbReference type="Proteomes" id="UP000466051">
    <property type="component" value="Unassembled WGS sequence"/>
</dbReference>
<dbReference type="NCBIfam" id="NF003033">
    <property type="entry name" value="PRK03911.1"/>
    <property type="match status" value="1"/>
</dbReference>
<evidence type="ECO:0000256" key="2">
    <source>
        <dbReference type="ARBA" id="ARBA00023015"/>
    </source>
</evidence>
<dbReference type="PANTHER" id="PTHR34824">
    <property type="entry name" value="HEAT-INDUCIBLE TRANSCRIPTION REPRESSOR HRCA"/>
    <property type="match status" value="1"/>
</dbReference>
<gene>
    <name evidence="8" type="primary">hrcA</name>
    <name evidence="6" type="ORF">E7N58_04410</name>
    <name evidence="5" type="ORF">E8P16_10060</name>
    <name evidence="7" type="ORF">GNO00_07960</name>
    <name evidence="8" type="ORF">LZC39_07645</name>
</gene>
<sequence>MMKSRDKKDLILESIIQTYLLDNAPIGSNELNSNLCIPASTIRVYLKRLSDEGLITQLHISSGRIPTILTMQNYWQSFWEKEQDKNIHIKNESFLKELSKEFEIYCLVYGGRSLVLKEVLDLNTKFIVLDFEDEELVLKYEKEAWNFLQSLIGLDLSSIEKIALRVHFIDLVEKIASLRQNLICYRSNEERAYQIYQNDEFVKLLDCQIHRHFKESLEFEPLFKEGFMGLKVDAQFLGEDVNIILAGSVYTDYKKILQYIKEAA</sequence>
<dbReference type="GO" id="GO:0045892">
    <property type="term" value="P:negative regulation of DNA-templated transcription"/>
    <property type="evidence" value="ECO:0007669"/>
    <property type="project" value="TreeGrafter"/>
</dbReference>
<evidence type="ECO:0000313" key="10">
    <source>
        <dbReference type="Proteomes" id="UP000358933"/>
    </source>
</evidence>
<reference evidence="7 11" key="2">
    <citation type="submission" date="2019-11" db="EMBL/GenBank/DDBJ databases">
        <authorList>
            <consortium name="PulseNet: The National Subtyping Network for Foodborne Disease Surveillance"/>
            <person name="Tarr C.L."/>
            <person name="Trees E."/>
            <person name="Katz L.S."/>
            <person name="Carleton-Romer H.A."/>
            <person name="Stroika S."/>
            <person name="Kucerova Z."/>
            <person name="Roache K.F."/>
            <person name="Sabol A.L."/>
            <person name="Besser J."/>
            <person name="Gerner-Smidt P."/>
        </authorList>
    </citation>
    <scope>NUCLEOTIDE SEQUENCE [LARGE SCALE GENOMIC DNA]</scope>
    <source>
        <strain evidence="5 9">PNUSAC009041</strain>
        <strain evidence="7 11">PNUSAC013726</strain>
    </source>
</reference>
<dbReference type="Proteomes" id="UP001199644">
    <property type="component" value="Unassembled WGS sequence"/>
</dbReference>
<dbReference type="SUPFAM" id="SSF46785">
    <property type="entry name" value="Winged helix' DNA-binding domain"/>
    <property type="match status" value="1"/>
</dbReference>
<evidence type="ECO:0000313" key="6">
    <source>
        <dbReference type="EMBL" id="EAK8193427.1"/>
    </source>
</evidence>
<evidence type="ECO:0000313" key="7">
    <source>
        <dbReference type="EMBL" id="EDP7181485.1"/>
    </source>
</evidence>
<dbReference type="InterPro" id="IPR036388">
    <property type="entry name" value="WH-like_DNA-bd_sf"/>
</dbReference>
<dbReference type="EMBL" id="AACJKW010000005">
    <property type="protein sequence ID" value="EAK8193427.1"/>
    <property type="molecule type" value="Genomic_DNA"/>
</dbReference>
<evidence type="ECO:0000256" key="1">
    <source>
        <dbReference type="ARBA" id="ARBA00022491"/>
    </source>
</evidence>
<dbReference type="Proteomes" id="UP000349590">
    <property type="component" value="Unassembled WGS sequence"/>
</dbReference>
<reference evidence="8" key="3">
    <citation type="submission" date="2021-12" db="EMBL/GenBank/DDBJ databases">
        <title>Prevalence of phenicol resistance gene fexA in Campylobacter isolated from poultry supply chain.</title>
        <authorList>
            <person name="Tang B."/>
            <person name="Zheng X."/>
            <person name="Lin J."/>
            <person name="Lin R."/>
            <person name="Yang H."/>
            <person name="Shen Z."/>
            <person name="Xia F."/>
        </authorList>
    </citation>
    <scope>NUCLEOTIDE SEQUENCE</scope>
    <source>
        <strain evidence="8">CJHN2011004</strain>
    </source>
</reference>
<dbReference type="AlphaFoldDB" id="A0A2R4D2E6"/>
<protein>
    <submittedName>
        <fullName evidence="7">HrcA family transcriptional regulator</fullName>
    </submittedName>
</protein>
<accession>A0A2R4D2E6</accession>
<name>A0A2R4D2E6_CAMJU</name>
<evidence type="ECO:0000313" key="9">
    <source>
        <dbReference type="Proteomes" id="UP000349590"/>
    </source>
</evidence>
<dbReference type="InterPro" id="IPR036390">
    <property type="entry name" value="WH_DNA-bd_sf"/>
</dbReference>
<dbReference type="PANTHER" id="PTHR34824:SF1">
    <property type="entry name" value="HEAT-INDUCIBLE TRANSCRIPTION REPRESSOR HRCA"/>
    <property type="match status" value="1"/>
</dbReference>
<keyword evidence="4" id="KW-0804">Transcription</keyword>
<evidence type="ECO:0000256" key="4">
    <source>
        <dbReference type="ARBA" id="ARBA00023163"/>
    </source>
</evidence>
<evidence type="ECO:0000313" key="5">
    <source>
        <dbReference type="EMBL" id="EAJ9719759.1"/>
    </source>
</evidence>
<keyword evidence="3" id="KW-0346">Stress response</keyword>
<dbReference type="InterPro" id="IPR002571">
    <property type="entry name" value="HrcA"/>
</dbReference>
<organism evidence="7 11">
    <name type="scientific">Campylobacter jejuni</name>
    <dbReference type="NCBI Taxonomy" id="197"/>
    <lineage>
        <taxon>Bacteria</taxon>
        <taxon>Pseudomonadati</taxon>
        <taxon>Campylobacterota</taxon>
        <taxon>Epsilonproteobacteria</taxon>
        <taxon>Campylobacterales</taxon>
        <taxon>Campylobacteraceae</taxon>
        <taxon>Campylobacter</taxon>
    </lineage>
</organism>
<evidence type="ECO:0000313" key="11">
    <source>
        <dbReference type="Proteomes" id="UP000466051"/>
    </source>
</evidence>
<reference evidence="6 10" key="1">
    <citation type="submission" date="2019-04" db="EMBL/GenBank/DDBJ databases">
        <authorList>
            <person name="Ashton P.M."/>
            <person name="Dallman T."/>
            <person name="Nair S."/>
            <person name="De Pinna E."/>
            <person name="Peters T."/>
            <person name="Grant K."/>
        </authorList>
    </citation>
    <scope>NUCLEOTIDE SEQUENCE [LARGE SCALE GENOMIC DNA]</scope>
    <source>
        <strain evidence="6 10">OXC2299</strain>
    </source>
</reference>
<keyword evidence="2" id="KW-0805">Transcription regulation</keyword>
<dbReference type="Proteomes" id="UP000358933">
    <property type="component" value="Unassembled WGS sequence"/>
</dbReference>
<evidence type="ECO:0000313" key="8">
    <source>
        <dbReference type="EMBL" id="MCH3851965.1"/>
    </source>
</evidence>
<evidence type="ECO:0000256" key="3">
    <source>
        <dbReference type="ARBA" id="ARBA00023016"/>
    </source>
</evidence>